<sequence length="59" mass="6613">MRYNTACSTHHDGRSPVQRLSGRQNLMNSGVSDFNGLMVSRCLHNIALPSEMYEVAMEV</sequence>
<gene>
    <name evidence="1" type="ORF">LCGC14_0637410</name>
</gene>
<proteinExistence type="predicted"/>
<dbReference type="EMBL" id="LAZR01001141">
    <property type="protein sequence ID" value="KKN49993.1"/>
    <property type="molecule type" value="Genomic_DNA"/>
</dbReference>
<evidence type="ECO:0000313" key="1">
    <source>
        <dbReference type="EMBL" id="KKN49993.1"/>
    </source>
</evidence>
<accession>A0A0F9U8M5</accession>
<protein>
    <submittedName>
        <fullName evidence="1">Uncharacterized protein</fullName>
    </submittedName>
</protein>
<organism evidence="1">
    <name type="scientific">marine sediment metagenome</name>
    <dbReference type="NCBI Taxonomy" id="412755"/>
    <lineage>
        <taxon>unclassified sequences</taxon>
        <taxon>metagenomes</taxon>
        <taxon>ecological metagenomes</taxon>
    </lineage>
</organism>
<reference evidence="1" key="1">
    <citation type="journal article" date="2015" name="Nature">
        <title>Complex archaea that bridge the gap between prokaryotes and eukaryotes.</title>
        <authorList>
            <person name="Spang A."/>
            <person name="Saw J.H."/>
            <person name="Jorgensen S.L."/>
            <person name="Zaremba-Niedzwiedzka K."/>
            <person name="Martijn J."/>
            <person name="Lind A.E."/>
            <person name="van Eijk R."/>
            <person name="Schleper C."/>
            <person name="Guy L."/>
            <person name="Ettema T.J."/>
        </authorList>
    </citation>
    <scope>NUCLEOTIDE SEQUENCE</scope>
</reference>
<comment type="caution">
    <text evidence="1">The sequence shown here is derived from an EMBL/GenBank/DDBJ whole genome shotgun (WGS) entry which is preliminary data.</text>
</comment>
<dbReference type="AlphaFoldDB" id="A0A0F9U8M5"/>
<name>A0A0F9U8M5_9ZZZZ</name>